<keyword evidence="11" id="KW-1185">Reference proteome</keyword>
<dbReference type="GO" id="GO:0003700">
    <property type="term" value="F:DNA-binding transcription factor activity"/>
    <property type="evidence" value="ECO:0007669"/>
    <property type="project" value="InterPro"/>
</dbReference>
<keyword evidence="5" id="KW-0804">Transcription</keyword>
<dbReference type="InterPro" id="IPR022689">
    <property type="entry name" value="Iron_dep_repressor"/>
</dbReference>
<dbReference type="SMART" id="SM00347">
    <property type="entry name" value="HTH_MARR"/>
    <property type="match status" value="1"/>
</dbReference>
<evidence type="ECO:0000313" key="9">
    <source>
        <dbReference type="EMBL" id="RAM01167.1"/>
    </source>
</evidence>
<dbReference type="SMART" id="SM00529">
    <property type="entry name" value="HTH_DTXR"/>
    <property type="match status" value="1"/>
</dbReference>
<dbReference type="Gene3D" id="1.10.10.10">
    <property type="entry name" value="Winged helix-like DNA-binding domain superfamily/Winged helix DNA-binding domain"/>
    <property type="match status" value="1"/>
</dbReference>
<keyword evidence="4" id="KW-0238">DNA-binding</keyword>
<evidence type="ECO:0000256" key="4">
    <source>
        <dbReference type="ARBA" id="ARBA00023125"/>
    </source>
</evidence>
<reference evidence="8 11" key="2">
    <citation type="submission" date="2019-02" db="EMBL/GenBank/DDBJ databases">
        <title>Complete genome sequence of Desulfobacter hydrogenophilus AcRS1.</title>
        <authorList>
            <person name="Marietou A."/>
            <person name="Lund M.B."/>
            <person name="Marshall I.P.G."/>
            <person name="Schreiber L."/>
            <person name="Jorgensen B."/>
        </authorList>
    </citation>
    <scope>NUCLEOTIDE SEQUENCE [LARGE SCALE GENOMIC DNA]</scope>
    <source>
        <strain evidence="8 11">AcRS1</strain>
    </source>
</reference>
<dbReference type="PANTHER" id="PTHR33238">
    <property type="entry name" value="IRON (METAL) DEPENDENT REPRESSOR, DTXR FAMILY"/>
    <property type="match status" value="1"/>
</dbReference>
<feature type="domain" description="HTH dtxR-type" evidence="7">
    <location>
        <begin position="7"/>
        <end position="68"/>
    </location>
</feature>
<gene>
    <name evidence="9" type="ORF">DO021_15265</name>
    <name evidence="8" type="ORF">EYB58_12140</name>
</gene>
<dbReference type="PROSITE" id="PS50944">
    <property type="entry name" value="HTH_DTXR"/>
    <property type="match status" value="1"/>
</dbReference>
<organism evidence="9 10">
    <name type="scientific">Desulfobacter hydrogenophilus</name>
    <dbReference type="NCBI Taxonomy" id="2291"/>
    <lineage>
        <taxon>Bacteria</taxon>
        <taxon>Pseudomonadati</taxon>
        <taxon>Thermodesulfobacteriota</taxon>
        <taxon>Desulfobacteria</taxon>
        <taxon>Desulfobacterales</taxon>
        <taxon>Desulfobacteraceae</taxon>
        <taxon>Desulfobacter</taxon>
    </lineage>
</organism>
<evidence type="ECO:0000313" key="10">
    <source>
        <dbReference type="Proteomes" id="UP000248798"/>
    </source>
</evidence>
<evidence type="ECO:0000259" key="7">
    <source>
        <dbReference type="PROSITE" id="PS50944"/>
    </source>
</evidence>
<dbReference type="RefSeq" id="WP_111958210.1">
    <property type="nucleotide sequence ID" value="NZ_CP036313.1"/>
</dbReference>
<dbReference type="PANTHER" id="PTHR33238:SF7">
    <property type="entry name" value="IRON-DEPENDENT TRANSCRIPTIONAL REGULATOR"/>
    <property type="match status" value="1"/>
</dbReference>
<reference evidence="9 10" key="1">
    <citation type="submission" date="2018-06" db="EMBL/GenBank/DDBJ databases">
        <title>Complete Genome Sequence of Desulfobacter hydrogenophilus (DSM3380).</title>
        <authorList>
            <person name="Marietou A."/>
            <person name="Schreiber L."/>
            <person name="Marshall I."/>
            <person name="Jorgensen B."/>
        </authorList>
    </citation>
    <scope>NUCLEOTIDE SEQUENCE [LARGE SCALE GENOMIC DNA]</scope>
    <source>
        <strain evidence="9 10">DSM 3380</strain>
    </source>
</reference>
<proteinExistence type="inferred from homology"/>
<evidence type="ECO:0000256" key="2">
    <source>
        <dbReference type="ARBA" id="ARBA00022386"/>
    </source>
</evidence>
<dbReference type="EMBL" id="QLNI01000031">
    <property type="protein sequence ID" value="RAM01167.1"/>
    <property type="molecule type" value="Genomic_DNA"/>
</dbReference>
<dbReference type="SUPFAM" id="SSF47979">
    <property type="entry name" value="Iron-dependent repressor protein, dimerization domain"/>
    <property type="match status" value="1"/>
</dbReference>
<dbReference type="InterPro" id="IPR000835">
    <property type="entry name" value="HTH_MarR-typ"/>
</dbReference>
<evidence type="ECO:0000313" key="11">
    <source>
        <dbReference type="Proteomes" id="UP000293902"/>
    </source>
</evidence>
<evidence type="ECO:0000313" key="8">
    <source>
        <dbReference type="EMBL" id="QBH13609.1"/>
    </source>
</evidence>
<dbReference type="InterPro" id="IPR001367">
    <property type="entry name" value="Fe_dep_repressor"/>
</dbReference>
<evidence type="ECO:0000256" key="1">
    <source>
        <dbReference type="ARBA" id="ARBA00007871"/>
    </source>
</evidence>
<dbReference type="AlphaFoldDB" id="A0A328FDQ4"/>
<evidence type="ECO:0000256" key="6">
    <source>
        <dbReference type="ARBA" id="ARBA00025185"/>
    </source>
</evidence>
<dbReference type="InterPro" id="IPR022687">
    <property type="entry name" value="HTH_DTXR"/>
</dbReference>
<dbReference type="SUPFAM" id="SSF46785">
    <property type="entry name" value="Winged helix' DNA-binding domain"/>
    <property type="match status" value="1"/>
</dbReference>
<accession>A0A328FDQ4</accession>
<dbReference type="GO" id="GO:0003677">
    <property type="term" value="F:DNA binding"/>
    <property type="evidence" value="ECO:0007669"/>
    <property type="project" value="UniProtKB-KW"/>
</dbReference>
<evidence type="ECO:0000256" key="3">
    <source>
        <dbReference type="ARBA" id="ARBA00023015"/>
    </source>
</evidence>
<dbReference type="EMBL" id="CP036313">
    <property type="protein sequence ID" value="QBH13609.1"/>
    <property type="molecule type" value="Genomic_DNA"/>
</dbReference>
<dbReference type="GO" id="GO:0046983">
    <property type="term" value="F:protein dimerization activity"/>
    <property type="evidence" value="ECO:0007669"/>
    <property type="project" value="InterPro"/>
</dbReference>
<dbReference type="InterPro" id="IPR036388">
    <property type="entry name" value="WH-like_DNA-bd_sf"/>
</dbReference>
<dbReference type="Proteomes" id="UP000248798">
    <property type="component" value="Unassembled WGS sequence"/>
</dbReference>
<dbReference type="Pfam" id="PF01325">
    <property type="entry name" value="Fe_dep_repress"/>
    <property type="match status" value="1"/>
</dbReference>
<dbReference type="InterPro" id="IPR036390">
    <property type="entry name" value="WH_DNA-bd_sf"/>
</dbReference>
<comment type="similarity">
    <text evidence="1">Belongs to the DtxR/MntR family.</text>
</comment>
<protein>
    <recommendedName>
        <fullName evidence="2">Transcriptional regulator MntR</fullName>
    </recommendedName>
</protein>
<dbReference type="GO" id="GO:0046914">
    <property type="term" value="F:transition metal ion binding"/>
    <property type="evidence" value="ECO:0007669"/>
    <property type="project" value="InterPro"/>
</dbReference>
<dbReference type="Gene3D" id="1.10.60.10">
    <property type="entry name" value="Iron dependent repressor, metal binding and dimerisation domain"/>
    <property type="match status" value="1"/>
</dbReference>
<evidence type="ECO:0000256" key="5">
    <source>
        <dbReference type="ARBA" id="ARBA00023163"/>
    </source>
</evidence>
<name>A0A328FDQ4_9BACT</name>
<dbReference type="InterPro" id="IPR036421">
    <property type="entry name" value="Fe_dep_repressor_sf"/>
</dbReference>
<sequence length="135" mass="15509">MTKSLDLSESLEDYLETILELQTTNTVARSKDIAERLDIKRGSVTGMLKKLAAQELINYEPYGYVTLTAKGEKIAKEIEKRHIMLKDFLIRFIGVEEQKADETACRMEHAMDTSTFKKFQAFIQTMDDCPHREGN</sequence>
<dbReference type="Proteomes" id="UP000293902">
    <property type="component" value="Chromosome"/>
</dbReference>
<dbReference type="OrthoDB" id="9791355at2"/>
<dbReference type="Pfam" id="PF02742">
    <property type="entry name" value="Fe_dep_repr_C"/>
    <property type="match status" value="1"/>
</dbReference>
<dbReference type="InterPro" id="IPR050536">
    <property type="entry name" value="DtxR_MntR_Metal-Reg"/>
</dbReference>
<keyword evidence="3" id="KW-0805">Transcription regulation</keyword>
<comment type="function">
    <text evidence="6">In the presence of manganese, represses expression of mntH and mntS. Up-regulates expression of mntP.</text>
</comment>